<feature type="chain" id="PRO_5046828193" evidence="2">
    <location>
        <begin position="23"/>
        <end position="146"/>
    </location>
</feature>
<reference evidence="3 4" key="1">
    <citation type="submission" date="2024-05" db="EMBL/GenBank/DDBJ databases">
        <title>Sphingomonas sp. HF-S3 16S ribosomal RNA gene Genome sequencing and assembly.</title>
        <authorList>
            <person name="Lee H."/>
        </authorList>
    </citation>
    <scope>NUCLEOTIDE SEQUENCE [LARGE SCALE GENOMIC DNA]</scope>
    <source>
        <strain evidence="3 4">HF-S3</strain>
    </source>
</reference>
<evidence type="ECO:0000313" key="3">
    <source>
        <dbReference type="EMBL" id="MEN3749456.1"/>
    </source>
</evidence>
<organism evidence="3 4">
    <name type="scientific">Sphingomonas rustica</name>
    <dbReference type="NCBI Taxonomy" id="3103142"/>
    <lineage>
        <taxon>Bacteria</taxon>
        <taxon>Pseudomonadati</taxon>
        <taxon>Pseudomonadota</taxon>
        <taxon>Alphaproteobacteria</taxon>
        <taxon>Sphingomonadales</taxon>
        <taxon>Sphingomonadaceae</taxon>
        <taxon>Sphingomonas</taxon>
    </lineage>
</organism>
<feature type="region of interest" description="Disordered" evidence="1">
    <location>
        <begin position="97"/>
        <end position="118"/>
    </location>
</feature>
<accession>A0ABV0BFQ1</accession>
<protein>
    <submittedName>
        <fullName evidence="3">Uncharacterized protein</fullName>
    </submittedName>
</protein>
<evidence type="ECO:0000313" key="4">
    <source>
        <dbReference type="Proteomes" id="UP001427805"/>
    </source>
</evidence>
<proteinExistence type="predicted"/>
<dbReference type="EMBL" id="JBDIZK010000014">
    <property type="protein sequence ID" value="MEN3749456.1"/>
    <property type="molecule type" value="Genomic_DNA"/>
</dbReference>
<sequence>MGNTVRARRGVAVAVIAAFAVAAAGRAQVVVLNGRSAIGSDSSAGQLVTIVSANSGGARVSIRTDPEVALICDQKAPVTRCSAWVRTGARIRVEMRRPDSPRVPPGHGAAPTREQWGRGGCPGTLAGADCTVVMSAARTVAVDWSR</sequence>
<feature type="signal peptide" evidence="2">
    <location>
        <begin position="1"/>
        <end position="22"/>
    </location>
</feature>
<name>A0ABV0BFQ1_9SPHN</name>
<dbReference type="RefSeq" id="WP_346248503.1">
    <property type="nucleotide sequence ID" value="NZ_JBDIZK010000014.1"/>
</dbReference>
<dbReference type="Proteomes" id="UP001427805">
    <property type="component" value="Unassembled WGS sequence"/>
</dbReference>
<gene>
    <name evidence="3" type="ORF">TPR58_19935</name>
</gene>
<keyword evidence="4" id="KW-1185">Reference proteome</keyword>
<keyword evidence="2" id="KW-0732">Signal</keyword>
<comment type="caution">
    <text evidence="3">The sequence shown here is derived from an EMBL/GenBank/DDBJ whole genome shotgun (WGS) entry which is preliminary data.</text>
</comment>
<evidence type="ECO:0000256" key="2">
    <source>
        <dbReference type="SAM" id="SignalP"/>
    </source>
</evidence>
<evidence type="ECO:0000256" key="1">
    <source>
        <dbReference type="SAM" id="MobiDB-lite"/>
    </source>
</evidence>